<dbReference type="PROSITE" id="PS51387">
    <property type="entry name" value="FAD_PCMH"/>
    <property type="match status" value="1"/>
</dbReference>
<dbReference type="InterPro" id="IPR006094">
    <property type="entry name" value="Oxid_FAD_bind_N"/>
</dbReference>
<sequence length="403" mass="41549">MTDILTVADEAGLVEAVRSALEARKTLEVAGRGSKRGLGRPTQTDATLDLSRMSGVTLYEPEELILSARGGTPIAEIEALIAARGQMLAFEPMDYGPLLGTAPGHGSLGGVFACNLAGPRRISHGAARDHALGARAVSGRAEAFKSGGRVVKNVTGYDLPRLLTGSFGTLAVLSELTLKVLPRPPLAETVILPGVPPEAAARAMSAAMGSSCEVSGAAYLPVPVSGRIPELGTDGPAVALRLEGFEPSVKARRAMLIAVLQPFGGVEVAEGDASARLWAAVRDALPFAGTGERAVWRLSTAPASGPLLAAELAGDLGADTFCDWAGGLVWLLLPGEASHADEVRTALARHGGHATLVRGTAAERASVPVFQPLEAAHDALTRRVKASFDPVGLLNPGRMHAGM</sequence>
<dbReference type="EMBL" id="AP009384">
    <property type="protein sequence ID" value="BAF86080.1"/>
    <property type="molecule type" value="Genomic_DNA"/>
</dbReference>
<dbReference type="Gene3D" id="3.30.465.10">
    <property type="match status" value="1"/>
</dbReference>
<keyword evidence="1" id="KW-0285">Flavoprotein</keyword>
<reference evidence="4 5" key="5">
    <citation type="journal article" date="2010" name="Appl. Environ. Microbiol.">
        <title>phrR-like gene praR of Azorhizobium caulinodans ORS571 is essential for symbiosis with Sesbania rostrata and is involved in expression of reb genes.</title>
        <authorList>
            <person name="Akiba N."/>
            <person name="Aono T."/>
            <person name="Toyazaki H."/>
            <person name="Sato S."/>
            <person name="Oyaizu H."/>
        </authorList>
    </citation>
    <scope>NUCLEOTIDE SEQUENCE [LARGE SCALE GENOMIC DNA]</scope>
    <source>
        <strain evidence="5">ATCC 43989 / DSM 5975 / JCM 20966 / LMG 6465 / NBRC 14845 / NCIMB 13405 / ORS 571</strain>
    </source>
</reference>
<evidence type="ECO:0000313" key="5">
    <source>
        <dbReference type="Proteomes" id="UP000000270"/>
    </source>
</evidence>
<dbReference type="NCBIfam" id="NF008439">
    <property type="entry name" value="PRK11282.1"/>
    <property type="match status" value="1"/>
</dbReference>
<accession>A8IGF5</accession>
<dbReference type="HOGENOM" id="CLU_017779_0_0_5"/>
<dbReference type="SUPFAM" id="SSF56176">
    <property type="entry name" value="FAD-binding/transporter-associated domain-like"/>
    <property type="match status" value="1"/>
</dbReference>
<dbReference type="InterPro" id="IPR016169">
    <property type="entry name" value="FAD-bd_PCMH_sub2"/>
</dbReference>
<feature type="domain" description="FAD-binding PCMH-type" evidence="3">
    <location>
        <begin position="1"/>
        <end position="183"/>
    </location>
</feature>
<protein>
    <submittedName>
        <fullName evidence="4">Glycolate oxidase subunit protein</fullName>
    </submittedName>
</protein>
<evidence type="ECO:0000313" key="4">
    <source>
        <dbReference type="EMBL" id="BAF86080.1"/>
    </source>
</evidence>
<keyword evidence="5" id="KW-1185">Reference proteome</keyword>
<dbReference type="AlphaFoldDB" id="A8IGF5"/>
<dbReference type="PANTHER" id="PTHR11748:SF103">
    <property type="entry name" value="GLYCOLATE OXIDASE SUBUNIT GLCE"/>
    <property type="match status" value="1"/>
</dbReference>
<evidence type="ECO:0000259" key="3">
    <source>
        <dbReference type="PROSITE" id="PS51387"/>
    </source>
</evidence>
<reference evidence="4 5" key="4">
    <citation type="journal article" date="2009" name="Appl. Environ. Microbiol.">
        <title>Comparative genome-wide transcriptional profiling of Azorhizobium caulinodans ORS571 grown under free-living and symbiotic conditions.</title>
        <authorList>
            <person name="Tsukada S."/>
            <person name="Aono T."/>
            <person name="Akiba N."/>
            <person name="Lee KB."/>
            <person name="Liu CT."/>
            <person name="Toyazaki H."/>
            <person name="Oyaizu H."/>
        </authorList>
    </citation>
    <scope>NUCLEOTIDE SEQUENCE [LARGE SCALE GENOMIC DNA]</scope>
    <source>
        <strain evidence="5">ATCC 43989 / DSM 5975 / JCM 20966 / LMG 6465 / NBRC 14845 / NCIMB 13405 / ORS 571</strain>
    </source>
</reference>
<evidence type="ECO:0000256" key="1">
    <source>
        <dbReference type="ARBA" id="ARBA00022630"/>
    </source>
</evidence>
<dbReference type="GO" id="GO:0003824">
    <property type="term" value="F:catalytic activity"/>
    <property type="evidence" value="ECO:0007669"/>
    <property type="project" value="InterPro"/>
</dbReference>
<dbReference type="InterPro" id="IPR016166">
    <property type="entry name" value="FAD-bd_PCMH"/>
</dbReference>
<dbReference type="PANTHER" id="PTHR11748">
    <property type="entry name" value="D-LACTATE DEHYDROGENASE"/>
    <property type="match status" value="1"/>
</dbReference>
<dbReference type="SUPFAM" id="SSF55103">
    <property type="entry name" value="FAD-linked oxidases, C-terminal domain"/>
    <property type="match status" value="1"/>
</dbReference>
<dbReference type="RefSeq" id="WP_012168613.1">
    <property type="nucleotide sequence ID" value="NC_009937.1"/>
</dbReference>
<organism evidence="4 5">
    <name type="scientific">Azorhizobium caulinodans (strain ATCC 43989 / DSM 5975 / JCM 20966 / LMG 6465 / NBRC 14845 / NCIMB 13405 / ORS 571)</name>
    <dbReference type="NCBI Taxonomy" id="438753"/>
    <lineage>
        <taxon>Bacteria</taxon>
        <taxon>Pseudomonadati</taxon>
        <taxon>Pseudomonadota</taxon>
        <taxon>Alphaproteobacteria</taxon>
        <taxon>Hyphomicrobiales</taxon>
        <taxon>Xanthobacteraceae</taxon>
        <taxon>Azorhizobium</taxon>
    </lineage>
</organism>
<reference evidence="4 5" key="3">
    <citation type="journal article" date="2008" name="BMC Genomics">
        <title>The genome of the versatile nitrogen fixer Azorhizobium caulinodans ORS571.</title>
        <authorList>
            <person name="Lee KB."/>
            <person name="Backer P.D."/>
            <person name="Aono T."/>
            <person name="Liu CT."/>
            <person name="Suzuki S."/>
            <person name="Suzuki T."/>
            <person name="Kaneko T."/>
            <person name="Yamada M."/>
            <person name="Tabata S."/>
            <person name="Kupfer D.M."/>
            <person name="Najar F.Z."/>
            <person name="Wiley G.B."/>
            <person name="Roe B."/>
            <person name="Binnewies T.T."/>
            <person name="Ussery D.W."/>
            <person name="D'Haeze W."/>
            <person name="Herder J.D."/>
            <person name="Gevers D."/>
            <person name="Vereecke D."/>
            <person name="Holsters M."/>
            <person name="Oyaizu H."/>
        </authorList>
    </citation>
    <scope>NUCLEOTIDE SEQUENCE [LARGE SCALE GENOMIC DNA]</scope>
    <source>
        <strain evidence="5">ATCC 43989 / DSM 5975 / JCM 20966 / LMG 6465 / NBRC 14845 / NCIMB 13405 / ORS 571</strain>
    </source>
</reference>
<dbReference type="eggNOG" id="COG0277">
    <property type="taxonomic scope" value="Bacteria"/>
</dbReference>
<reference evidence="4 5" key="6">
    <citation type="journal article" date="2011" name="Appl. Environ. Microbiol.">
        <title>Involvement of the azorhizobial chromosome partition gene (parA) in the onset of bacteroid differentiation during Sesbania rostrata stem nodule development.</title>
        <authorList>
            <person name="Liu CT."/>
            <person name="Lee KB."/>
            <person name="Wang YS."/>
            <person name="Peng MH."/>
            <person name="Lee KT."/>
            <person name="Suzuki S."/>
            <person name="Suzuki T."/>
            <person name="Oyaizu H."/>
        </authorList>
    </citation>
    <scope>NUCLEOTIDE SEQUENCE [LARGE SCALE GENOMIC DNA]</scope>
    <source>
        <strain evidence="5">ATCC 43989 / DSM 5975 / JCM 20966 / LMG 6465 / NBRC 14845 / NCIMB 13405 / ORS 571</strain>
    </source>
</reference>
<dbReference type="InterPro" id="IPR036318">
    <property type="entry name" value="FAD-bd_PCMH-like_sf"/>
</dbReference>
<name>A8IGF5_AZOC5</name>
<reference evidence="5" key="2">
    <citation type="submission" date="2007-04" db="EMBL/GenBank/DDBJ databases">
        <title>Complete genome sequence of the nitrogen-fixing bacterium Azorhizobium caulinodans ORS571.</title>
        <authorList>
            <person name="Lee K.B."/>
            <person name="Backer P.D."/>
            <person name="Aono T."/>
            <person name="Liu C.T."/>
            <person name="Suzuki S."/>
            <person name="Suzuki T."/>
            <person name="Kaneko T."/>
            <person name="Yamada M."/>
            <person name="Tabata S."/>
            <person name="Kupfer D.M."/>
            <person name="Najar F.Z."/>
            <person name="Wiley G.B."/>
            <person name="Roe B."/>
            <person name="Binnewies T."/>
            <person name="Ussery D."/>
            <person name="Vereecke D."/>
            <person name="Gevers D."/>
            <person name="Holsters M."/>
            <person name="Oyaizu H."/>
        </authorList>
    </citation>
    <scope>NUCLEOTIDE SEQUENCE [LARGE SCALE GENOMIC DNA]</scope>
    <source>
        <strain evidence="5">ATCC 43989 / DSM 5975 / JCM 20966 / LMG 6465 / NBRC 14845 / NCIMB 13405 / ORS 571</strain>
    </source>
</reference>
<dbReference type="InterPro" id="IPR016164">
    <property type="entry name" value="FAD-linked_Oxase-like_C"/>
</dbReference>
<dbReference type="STRING" id="438753.AZC_0082"/>
<keyword evidence="2" id="KW-0274">FAD</keyword>
<reference evidence="4 5" key="1">
    <citation type="journal article" date="2007" name="Appl. Environ. Microbiol.">
        <title>Rhizobial factors required for stem nodule maturation and maintenance in Sesbania rostrata-Azorhizobium caulinodans ORS571 symbiosis.</title>
        <authorList>
            <person name="Suzuki S."/>
            <person name="Aono T."/>
            <person name="Lee KB."/>
            <person name="Suzuki T."/>
            <person name="Liu CT."/>
            <person name="Miwa H."/>
            <person name="Wakao S."/>
            <person name="Iki T."/>
            <person name="Oyaizu H."/>
        </authorList>
    </citation>
    <scope>NUCLEOTIDE SEQUENCE [LARGE SCALE GENOMIC DNA]</scope>
    <source>
        <strain evidence="5">ATCC 43989 / DSM 5975 / JCM 20966 / LMG 6465 / NBRC 14845 / NCIMB 13405 / ORS 571</strain>
    </source>
</reference>
<dbReference type="KEGG" id="azc:AZC_0082"/>
<proteinExistence type="predicted"/>
<dbReference type="Proteomes" id="UP000000270">
    <property type="component" value="Chromosome"/>
</dbReference>
<gene>
    <name evidence="4" type="primary">glcE</name>
    <name evidence="4" type="ordered locus">AZC_0082</name>
</gene>
<evidence type="ECO:0000256" key="2">
    <source>
        <dbReference type="ARBA" id="ARBA00022827"/>
    </source>
</evidence>
<dbReference type="Pfam" id="PF01565">
    <property type="entry name" value="FAD_binding_4"/>
    <property type="match status" value="1"/>
</dbReference>
<dbReference type="GO" id="GO:0071949">
    <property type="term" value="F:FAD binding"/>
    <property type="evidence" value="ECO:0007669"/>
    <property type="project" value="InterPro"/>
</dbReference>